<protein>
    <submittedName>
        <fullName evidence="2">Uncharacterized protein</fullName>
    </submittedName>
</protein>
<evidence type="ECO:0000313" key="1">
    <source>
        <dbReference type="EMBL" id="SMQ13638.1"/>
    </source>
</evidence>
<dbReference type="Proteomes" id="UP000215450">
    <property type="component" value="Unassembled WGS sequence"/>
</dbReference>
<evidence type="ECO:0000313" key="3">
    <source>
        <dbReference type="Proteomes" id="UP000215450"/>
    </source>
</evidence>
<proteinExistence type="predicted"/>
<organism evidence="2 3">
    <name type="scientific">Kingella negevensis</name>
    <dbReference type="NCBI Taxonomy" id="1522312"/>
    <lineage>
        <taxon>Bacteria</taxon>
        <taxon>Pseudomonadati</taxon>
        <taxon>Pseudomonadota</taxon>
        <taxon>Betaproteobacteria</taxon>
        <taxon>Neisseriales</taxon>
        <taxon>Neisseriaceae</taxon>
        <taxon>Kingella</taxon>
    </lineage>
</organism>
<reference evidence="2 3" key="2">
    <citation type="submission" date="2017-06" db="EMBL/GenBank/DDBJ databases">
        <authorList>
            <person name="Kim H.J."/>
            <person name="Triplett B.A."/>
        </authorList>
    </citation>
    <scope>NUCLEOTIDE SEQUENCE [LARGE SCALE GENOMIC DNA]</scope>
    <source>
        <strain evidence="2">Kingella_eburonensis</strain>
    </source>
</reference>
<keyword evidence="3" id="KW-1185">Reference proteome</keyword>
<dbReference type="AlphaFoldDB" id="A0A238TA16"/>
<sequence>MDKLAIVPFAKLFQEQQERCITKSESEEATNAMLLAVAQSGFAVSSHGNQMMMGEHGLRADGEATFPANQAQDFATWTREVPTMMRYQTKVEVDKGFVFAMMDFVAKIKGQPVDNETK</sequence>
<gene>
    <name evidence="1" type="ORF">KEBURONENSIS_00706</name>
    <name evidence="2" type="ORF">KEBURONENSIS_01186</name>
</gene>
<dbReference type="EMBL" id="FXUV02000020">
    <property type="protein sequence ID" value="SNB66891.1"/>
    <property type="molecule type" value="Genomic_DNA"/>
</dbReference>
<name>A0A238TA16_9NEIS</name>
<dbReference type="EMBL" id="FXUV01000085">
    <property type="protein sequence ID" value="SMQ13638.1"/>
    <property type="molecule type" value="Genomic_DNA"/>
</dbReference>
<evidence type="ECO:0000313" key="2">
    <source>
        <dbReference type="EMBL" id="SNB66891.1"/>
    </source>
</evidence>
<dbReference type="RefSeq" id="WP_095063529.1">
    <property type="nucleotide sequence ID" value="NZ_CP123447.1"/>
</dbReference>
<reference evidence="1" key="1">
    <citation type="submission" date="2017-05" db="EMBL/GenBank/DDBJ databases">
        <authorList>
            <person name="Song R."/>
            <person name="Chenine A.L."/>
            <person name="Ruprecht R.M."/>
        </authorList>
    </citation>
    <scope>NUCLEOTIDE SEQUENCE</scope>
    <source>
        <strain evidence="1">Kingella_eburonensis</strain>
    </source>
</reference>
<accession>A0A238TA16</accession>